<feature type="transmembrane region" description="Helical" evidence="1">
    <location>
        <begin position="145"/>
        <end position="165"/>
    </location>
</feature>
<evidence type="ECO:0000256" key="1">
    <source>
        <dbReference type="SAM" id="Phobius"/>
    </source>
</evidence>
<feature type="transmembrane region" description="Helical" evidence="1">
    <location>
        <begin position="47"/>
        <end position="66"/>
    </location>
</feature>
<reference evidence="2 3" key="1">
    <citation type="submission" date="2021-06" db="EMBL/GenBank/DDBJ databases">
        <title>Enterococcus alishanensis sp. nov., a novel lactic acid bacterium isolated from fresh coffee beans.</title>
        <authorList>
            <person name="Chen Y.-S."/>
        </authorList>
    </citation>
    <scope>NUCLEOTIDE SEQUENCE [LARGE SCALE GENOMIC DNA]</scope>
    <source>
        <strain evidence="2 3">ALS3</strain>
    </source>
</reference>
<organism evidence="2 3">
    <name type="scientific">Enterococcus alishanensis</name>
    <dbReference type="NCBI Taxonomy" id="1303817"/>
    <lineage>
        <taxon>Bacteria</taxon>
        <taxon>Bacillati</taxon>
        <taxon>Bacillota</taxon>
        <taxon>Bacilli</taxon>
        <taxon>Lactobacillales</taxon>
        <taxon>Enterococcaceae</taxon>
        <taxon>Enterococcus</taxon>
    </lineage>
</organism>
<feature type="transmembrane region" description="Helical" evidence="1">
    <location>
        <begin position="24"/>
        <end position="41"/>
    </location>
</feature>
<keyword evidence="1" id="KW-0812">Transmembrane</keyword>
<keyword evidence="1" id="KW-1133">Transmembrane helix</keyword>
<evidence type="ECO:0008006" key="4">
    <source>
        <dbReference type="Google" id="ProtNLM"/>
    </source>
</evidence>
<dbReference type="Proteomes" id="UP000774130">
    <property type="component" value="Unassembled WGS sequence"/>
</dbReference>
<comment type="caution">
    <text evidence="2">The sequence shown here is derived from an EMBL/GenBank/DDBJ whole genome shotgun (WGS) entry which is preliminary data.</text>
</comment>
<keyword evidence="1" id="KW-0472">Membrane</keyword>
<gene>
    <name evidence="2" type="ORF">KUA55_11280</name>
</gene>
<evidence type="ECO:0000313" key="3">
    <source>
        <dbReference type="Proteomes" id="UP000774130"/>
    </source>
</evidence>
<protein>
    <recommendedName>
        <fullName evidence="4">Hydrophobic protein</fullName>
    </recommendedName>
</protein>
<sequence length="184" mass="21567">MGQTILIVIMMLFFIREQTRLSKVSRWQFFILPLFSAYLFFNHLTTTIHLGAFLGIAVISLMIGFYQSRSLVVRIVNENRYFFVIDGRESPMYQKNLYSKSGRTYLIGWLLAFAFQIVIAIYFHGFNRGFFYELADVFSLTGTKAVWYAWEIYFVSSFSYLLFAISKSKRLKNALLKINQEVGE</sequence>
<dbReference type="RefSeq" id="WP_218326391.1">
    <property type="nucleotide sequence ID" value="NZ_JAHUZB010000004.1"/>
</dbReference>
<evidence type="ECO:0000313" key="2">
    <source>
        <dbReference type="EMBL" id="MBV7391262.1"/>
    </source>
</evidence>
<dbReference type="EMBL" id="JAHUZB010000004">
    <property type="protein sequence ID" value="MBV7391262.1"/>
    <property type="molecule type" value="Genomic_DNA"/>
</dbReference>
<feature type="transmembrane region" description="Helical" evidence="1">
    <location>
        <begin position="105"/>
        <end position="125"/>
    </location>
</feature>
<proteinExistence type="predicted"/>
<name>A0ABS6TE94_9ENTE</name>
<accession>A0ABS6TE94</accession>
<keyword evidence="3" id="KW-1185">Reference proteome</keyword>